<proteinExistence type="predicted"/>
<evidence type="ECO:0000256" key="1">
    <source>
        <dbReference type="SAM" id="SignalP"/>
    </source>
</evidence>
<evidence type="ECO:0000313" key="2">
    <source>
        <dbReference type="EMBL" id="MFK2929780.1"/>
    </source>
</evidence>
<sequence length="184" mass="19910">MKRLWCAIATGALAWGCGWPALAQQDASSGGAQLQRMLVDYHLAQIMRIAFERAQAQMSSATAQNQVFQQVLRQLDRMTDSQFARLAAPSVRDCISEDNARTVADFLETDSGRALVAWMIQGLQQPGQAVPKPSIDRKLAQAFAAQGGAAAMSQFGTCVQTPERQQQLGLALVHYATQPASTSN</sequence>
<organism evidence="2 3">
    <name type="scientific">Dyella agri</name>
    <dbReference type="NCBI Taxonomy" id="1926869"/>
    <lineage>
        <taxon>Bacteria</taxon>
        <taxon>Pseudomonadati</taxon>
        <taxon>Pseudomonadota</taxon>
        <taxon>Gammaproteobacteria</taxon>
        <taxon>Lysobacterales</taxon>
        <taxon>Rhodanobacteraceae</taxon>
        <taxon>Dyella</taxon>
    </lineage>
</organism>
<dbReference type="RefSeq" id="WP_404536214.1">
    <property type="nucleotide sequence ID" value="NZ_JADIKL010000002.1"/>
</dbReference>
<protein>
    <recommendedName>
        <fullName evidence="4">DUF2059 domain-containing protein</fullName>
    </recommendedName>
</protein>
<dbReference type="EMBL" id="JADIKL010000002">
    <property type="protein sequence ID" value="MFK2929780.1"/>
    <property type="molecule type" value="Genomic_DNA"/>
</dbReference>
<gene>
    <name evidence="2" type="ORF">ISP14_03135</name>
</gene>
<feature type="signal peptide" evidence="1">
    <location>
        <begin position="1"/>
        <end position="23"/>
    </location>
</feature>
<dbReference type="Proteomes" id="UP001620397">
    <property type="component" value="Unassembled WGS sequence"/>
</dbReference>
<feature type="chain" id="PRO_5046716973" description="DUF2059 domain-containing protein" evidence="1">
    <location>
        <begin position="24"/>
        <end position="184"/>
    </location>
</feature>
<evidence type="ECO:0008006" key="4">
    <source>
        <dbReference type="Google" id="ProtNLM"/>
    </source>
</evidence>
<name>A0ABW8KCF0_9GAMM</name>
<accession>A0ABW8KCF0</accession>
<comment type="caution">
    <text evidence="2">The sequence shown here is derived from an EMBL/GenBank/DDBJ whole genome shotgun (WGS) entry which is preliminary data.</text>
</comment>
<keyword evidence="3" id="KW-1185">Reference proteome</keyword>
<reference evidence="2 3" key="1">
    <citation type="submission" date="2020-10" db="EMBL/GenBank/DDBJ databases">
        <title>Phylogeny of dyella-like bacteria.</title>
        <authorList>
            <person name="Fu J."/>
        </authorList>
    </citation>
    <scope>NUCLEOTIDE SEQUENCE [LARGE SCALE GENOMIC DNA]</scope>
    <source>
        <strain evidence="2 3">DKC-1</strain>
    </source>
</reference>
<evidence type="ECO:0000313" key="3">
    <source>
        <dbReference type="Proteomes" id="UP001620397"/>
    </source>
</evidence>
<keyword evidence="1" id="KW-0732">Signal</keyword>